<name>A0ACD3AQZ4_9AGAR</name>
<dbReference type="Proteomes" id="UP000308600">
    <property type="component" value="Unassembled WGS sequence"/>
</dbReference>
<organism evidence="1 2">
    <name type="scientific">Pluteus cervinus</name>
    <dbReference type="NCBI Taxonomy" id="181527"/>
    <lineage>
        <taxon>Eukaryota</taxon>
        <taxon>Fungi</taxon>
        <taxon>Dikarya</taxon>
        <taxon>Basidiomycota</taxon>
        <taxon>Agaricomycotina</taxon>
        <taxon>Agaricomycetes</taxon>
        <taxon>Agaricomycetidae</taxon>
        <taxon>Agaricales</taxon>
        <taxon>Pluteineae</taxon>
        <taxon>Pluteaceae</taxon>
        <taxon>Pluteus</taxon>
    </lineage>
</organism>
<sequence>MSSSSPCLPRHYMLHPPQLPSAKKAMTELSNQLADHIMHYTPIQTISSDGLQQDPFKASAPDRIETKPIHFTRIQCVHTAITLYQFHVIQLLCRKSRVFGNLISKALSEEAHLEQHLNLPPGSCATANSGTSASLDFAVLVNRGQIQAQARAPTINNPSGSSGSTTNGTGERITRHDAKAQALVLLQIQNHESLMNHTFQTSSEHDTLISRKGTTTTWKVHRINLCSNAPTQYMIYFDDELDDSDGILSEKEELVSLMVGSYIRLEDGR</sequence>
<accession>A0ACD3AQZ4</accession>
<reference evidence="1 2" key="1">
    <citation type="journal article" date="2019" name="Nat. Ecol. Evol.">
        <title>Megaphylogeny resolves global patterns of mushroom evolution.</title>
        <authorList>
            <person name="Varga T."/>
            <person name="Krizsan K."/>
            <person name="Foldi C."/>
            <person name="Dima B."/>
            <person name="Sanchez-Garcia M."/>
            <person name="Sanchez-Ramirez S."/>
            <person name="Szollosi G.J."/>
            <person name="Szarkandi J.G."/>
            <person name="Papp V."/>
            <person name="Albert L."/>
            <person name="Andreopoulos W."/>
            <person name="Angelini C."/>
            <person name="Antonin V."/>
            <person name="Barry K.W."/>
            <person name="Bougher N.L."/>
            <person name="Buchanan P."/>
            <person name="Buyck B."/>
            <person name="Bense V."/>
            <person name="Catcheside P."/>
            <person name="Chovatia M."/>
            <person name="Cooper J."/>
            <person name="Damon W."/>
            <person name="Desjardin D."/>
            <person name="Finy P."/>
            <person name="Geml J."/>
            <person name="Haridas S."/>
            <person name="Hughes K."/>
            <person name="Justo A."/>
            <person name="Karasinski D."/>
            <person name="Kautmanova I."/>
            <person name="Kiss B."/>
            <person name="Kocsube S."/>
            <person name="Kotiranta H."/>
            <person name="LaButti K.M."/>
            <person name="Lechner B.E."/>
            <person name="Liimatainen K."/>
            <person name="Lipzen A."/>
            <person name="Lukacs Z."/>
            <person name="Mihaltcheva S."/>
            <person name="Morgado L.N."/>
            <person name="Niskanen T."/>
            <person name="Noordeloos M.E."/>
            <person name="Ohm R.A."/>
            <person name="Ortiz-Santana B."/>
            <person name="Ovrebo C."/>
            <person name="Racz N."/>
            <person name="Riley R."/>
            <person name="Savchenko A."/>
            <person name="Shiryaev A."/>
            <person name="Soop K."/>
            <person name="Spirin V."/>
            <person name="Szebenyi C."/>
            <person name="Tomsovsky M."/>
            <person name="Tulloss R.E."/>
            <person name="Uehling J."/>
            <person name="Grigoriev I.V."/>
            <person name="Vagvolgyi C."/>
            <person name="Papp T."/>
            <person name="Martin F.M."/>
            <person name="Miettinen O."/>
            <person name="Hibbett D.S."/>
            <person name="Nagy L.G."/>
        </authorList>
    </citation>
    <scope>NUCLEOTIDE SEQUENCE [LARGE SCALE GENOMIC DNA]</scope>
    <source>
        <strain evidence="1 2">NL-1719</strain>
    </source>
</reference>
<keyword evidence="2" id="KW-1185">Reference proteome</keyword>
<dbReference type="EMBL" id="ML208360">
    <property type="protein sequence ID" value="TFK68094.1"/>
    <property type="molecule type" value="Genomic_DNA"/>
</dbReference>
<evidence type="ECO:0000313" key="2">
    <source>
        <dbReference type="Proteomes" id="UP000308600"/>
    </source>
</evidence>
<proteinExistence type="predicted"/>
<protein>
    <submittedName>
        <fullName evidence="1">Uncharacterized protein</fullName>
    </submittedName>
</protein>
<gene>
    <name evidence="1" type="ORF">BDN72DRAFT_842317</name>
</gene>
<evidence type="ECO:0000313" key="1">
    <source>
        <dbReference type="EMBL" id="TFK68094.1"/>
    </source>
</evidence>